<keyword evidence="2 3" id="KW-0040">ANK repeat</keyword>
<dbReference type="Pfam" id="PF00023">
    <property type="entry name" value="Ank"/>
    <property type="match status" value="1"/>
</dbReference>
<dbReference type="SUPFAM" id="SSF48403">
    <property type="entry name" value="Ankyrin repeat"/>
    <property type="match status" value="1"/>
</dbReference>
<evidence type="ECO:0000256" key="3">
    <source>
        <dbReference type="PROSITE-ProRule" id="PRU00023"/>
    </source>
</evidence>
<accession>A0A9P8V4X4</accession>
<feature type="repeat" description="ANK" evidence="3">
    <location>
        <begin position="551"/>
        <end position="583"/>
    </location>
</feature>
<feature type="repeat" description="ANK" evidence="3">
    <location>
        <begin position="584"/>
        <end position="616"/>
    </location>
</feature>
<dbReference type="PROSITE" id="PS50297">
    <property type="entry name" value="ANK_REP_REGION"/>
    <property type="match status" value="3"/>
</dbReference>
<dbReference type="PROSITE" id="PS50088">
    <property type="entry name" value="ANK_REPEAT"/>
    <property type="match status" value="7"/>
</dbReference>
<dbReference type="OrthoDB" id="4772757at2759"/>
<dbReference type="Proteomes" id="UP000770015">
    <property type="component" value="Unassembled WGS sequence"/>
</dbReference>
<sequence>MPDYSPATVTTACDAVAHRVVSTQAELDRILKSVDPAGYKVQQLLALSGSLSQLRDAAEHLRSSVAGAAAVSRAVQDVLAESIGPCDRASAIVEKQIGTLEPGFDIDTLDVRIVTEFAAHQKTNAQLFTLIAVLLQIPEPDAQTTKLVALRGRSVLEEAVTASTQVINNSHAPLTTPSPSTPPPDALPPPDYTPSSPGEDSETAEGKKKAPGGFFSSLTHSFKAAASTLMPKPDPLAVAMCQSAKAGTIAHLRAFLAQGVNINGQDDEGYNPLIWATRAGRADVVKFLLDSGADKAAKDSHSGKRKSALFHAAECGHLALVQALLDAGADPRERSWSGQPQFVEVASSARLDIFELFLDRGAEANTVSISGRTVFIHALLAGSLDRLRLLQRYGGDVNARDITGQPALHIALNQDRLDIVDFLLSRGADANVKDLTGSSLLHQAVHKRKYDLARTLLARGANPSDPGQMGKSLLHKLVEASIARGDTSTAADGDIDEEAKLARLVLEKGADPNQYDSWGEHLISHVVDKGETPLLAAFLDRRADANLPFRHGDTLLLRSLARGRVDHARLLLRAGADPNRSNPEKRTPLVEALALDSPGLVHDLLERGADINLAGAVTPAALARLLRNKEVVEMLVAKGAEGPAQVDERVTVPAAQSLPLPPTLAEDEALPTYTPV</sequence>
<organism evidence="5 6">
    <name type="scientific">Plectosphaerella plurivora</name>
    <dbReference type="NCBI Taxonomy" id="936078"/>
    <lineage>
        <taxon>Eukaryota</taxon>
        <taxon>Fungi</taxon>
        <taxon>Dikarya</taxon>
        <taxon>Ascomycota</taxon>
        <taxon>Pezizomycotina</taxon>
        <taxon>Sordariomycetes</taxon>
        <taxon>Hypocreomycetidae</taxon>
        <taxon>Glomerellales</taxon>
        <taxon>Plectosphaerellaceae</taxon>
        <taxon>Plectosphaerella</taxon>
    </lineage>
</organism>
<gene>
    <name evidence="5" type="ORF">F5X68DRAFT_214999</name>
</gene>
<feature type="repeat" description="ANK" evidence="3">
    <location>
        <begin position="304"/>
        <end position="336"/>
    </location>
</feature>
<comment type="caution">
    <text evidence="5">The sequence shown here is derived from an EMBL/GenBank/DDBJ whole genome shotgun (WGS) entry which is preliminary data.</text>
</comment>
<feature type="repeat" description="ANK" evidence="3">
    <location>
        <begin position="436"/>
        <end position="468"/>
    </location>
</feature>
<evidence type="ECO:0000313" key="6">
    <source>
        <dbReference type="Proteomes" id="UP000770015"/>
    </source>
</evidence>
<protein>
    <submittedName>
        <fullName evidence="5">Ankyrin repeat and SAM domain-containing protein</fullName>
    </submittedName>
</protein>
<name>A0A9P8V4X4_9PEZI</name>
<dbReference type="PANTHER" id="PTHR24198:SF165">
    <property type="entry name" value="ANKYRIN REPEAT-CONTAINING PROTEIN-RELATED"/>
    <property type="match status" value="1"/>
</dbReference>
<dbReference type="EMBL" id="JAGSXJ010000027">
    <property type="protein sequence ID" value="KAH6672770.1"/>
    <property type="molecule type" value="Genomic_DNA"/>
</dbReference>
<evidence type="ECO:0000256" key="4">
    <source>
        <dbReference type="SAM" id="MobiDB-lite"/>
    </source>
</evidence>
<evidence type="ECO:0000313" key="5">
    <source>
        <dbReference type="EMBL" id="KAH6672770.1"/>
    </source>
</evidence>
<keyword evidence="1" id="KW-0677">Repeat</keyword>
<dbReference type="SMART" id="SM00248">
    <property type="entry name" value="ANK"/>
    <property type="match status" value="11"/>
</dbReference>
<feature type="region of interest" description="Disordered" evidence="4">
    <location>
        <begin position="166"/>
        <end position="210"/>
    </location>
</feature>
<evidence type="ECO:0000256" key="1">
    <source>
        <dbReference type="ARBA" id="ARBA00022737"/>
    </source>
</evidence>
<keyword evidence="6" id="KW-1185">Reference proteome</keyword>
<feature type="repeat" description="ANK" evidence="3">
    <location>
        <begin position="403"/>
        <end position="435"/>
    </location>
</feature>
<feature type="repeat" description="ANK" evidence="3">
    <location>
        <begin position="370"/>
        <end position="402"/>
    </location>
</feature>
<feature type="compositionally biased region" description="Pro residues" evidence="4">
    <location>
        <begin position="179"/>
        <end position="192"/>
    </location>
</feature>
<dbReference type="AlphaFoldDB" id="A0A9P8V4X4"/>
<feature type="repeat" description="ANK" evidence="3">
    <location>
        <begin position="268"/>
        <end position="300"/>
    </location>
</feature>
<dbReference type="InterPro" id="IPR002110">
    <property type="entry name" value="Ankyrin_rpt"/>
</dbReference>
<proteinExistence type="predicted"/>
<reference evidence="5" key="1">
    <citation type="journal article" date="2021" name="Nat. Commun.">
        <title>Genetic determinants of endophytism in the Arabidopsis root mycobiome.</title>
        <authorList>
            <person name="Mesny F."/>
            <person name="Miyauchi S."/>
            <person name="Thiergart T."/>
            <person name="Pickel B."/>
            <person name="Atanasova L."/>
            <person name="Karlsson M."/>
            <person name="Huettel B."/>
            <person name="Barry K.W."/>
            <person name="Haridas S."/>
            <person name="Chen C."/>
            <person name="Bauer D."/>
            <person name="Andreopoulos W."/>
            <person name="Pangilinan J."/>
            <person name="LaButti K."/>
            <person name="Riley R."/>
            <person name="Lipzen A."/>
            <person name="Clum A."/>
            <person name="Drula E."/>
            <person name="Henrissat B."/>
            <person name="Kohler A."/>
            <person name="Grigoriev I.V."/>
            <person name="Martin F.M."/>
            <person name="Hacquard S."/>
        </authorList>
    </citation>
    <scope>NUCLEOTIDE SEQUENCE</scope>
    <source>
        <strain evidence="5">MPI-SDFR-AT-0117</strain>
    </source>
</reference>
<dbReference type="Gene3D" id="1.25.40.20">
    <property type="entry name" value="Ankyrin repeat-containing domain"/>
    <property type="match status" value="3"/>
</dbReference>
<evidence type="ECO:0000256" key="2">
    <source>
        <dbReference type="ARBA" id="ARBA00023043"/>
    </source>
</evidence>
<dbReference type="InterPro" id="IPR036770">
    <property type="entry name" value="Ankyrin_rpt-contain_sf"/>
</dbReference>
<dbReference type="PANTHER" id="PTHR24198">
    <property type="entry name" value="ANKYRIN REPEAT AND PROTEIN KINASE DOMAIN-CONTAINING PROTEIN"/>
    <property type="match status" value="1"/>
</dbReference>
<dbReference type="Pfam" id="PF12796">
    <property type="entry name" value="Ank_2"/>
    <property type="match status" value="2"/>
</dbReference>